<dbReference type="InterPro" id="IPR013216">
    <property type="entry name" value="Methyltransf_11"/>
</dbReference>
<sequence>MIDHFGLSATFYDRFIGRPDFGKLCRMLRLPAKGRMLDAGGGTGRVAAHLRKLVDHLVVLDASGKMLAQARHRDLAAVAAHAEHLPFPDAHFDRILVTDALHHFRDQQAAIREFARVLSPGGLLAVEEPDIRRFPVKLVAVAETLLMMRSHFHSPVQIREMMARSGLSARTDGGPVFRAWITGEKPV</sequence>
<comment type="caution">
    <text evidence="2">The sequence shown here is derived from an EMBL/GenBank/DDBJ whole genome shotgun (WGS) entry which is preliminary data.</text>
</comment>
<dbReference type="RefSeq" id="WP_166405200.1">
    <property type="nucleotide sequence ID" value="NZ_BEXT01000001.1"/>
</dbReference>
<evidence type="ECO:0000313" key="3">
    <source>
        <dbReference type="Proteomes" id="UP000288096"/>
    </source>
</evidence>
<dbReference type="GO" id="GO:0008757">
    <property type="term" value="F:S-adenosylmethionine-dependent methyltransferase activity"/>
    <property type="evidence" value="ECO:0007669"/>
    <property type="project" value="InterPro"/>
</dbReference>
<dbReference type="CDD" id="cd02440">
    <property type="entry name" value="AdoMet_MTases"/>
    <property type="match status" value="1"/>
</dbReference>
<dbReference type="GO" id="GO:0032259">
    <property type="term" value="P:methylation"/>
    <property type="evidence" value="ECO:0007669"/>
    <property type="project" value="UniProtKB-KW"/>
</dbReference>
<keyword evidence="2" id="KW-0808">Transferase</keyword>
<dbReference type="Proteomes" id="UP000288096">
    <property type="component" value="Unassembled WGS sequence"/>
</dbReference>
<evidence type="ECO:0000313" key="2">
    <source>
        <dbReference type="EMBL" id="GBC63042.1"/>
    </source>
</evidence>
<dbReference type="EMBL" id="BEXT01000001">
    <property type="protein sequence ID" value="GBC63042.1"/>
    <property type="molecule type" value="Genomic_DNA"/>
</dbReference>
<dbReference type="InterPro" id="IPR029063">
    <property type="entry name" value="SAM-dependent_MTases_sf"/>
</dbReference>
<dbReference type="Pfam" id="PF08241">
    <property type="entry name" value="Methyltransf_11"/>
    <property type="match status" value="1"/>
</dbReference>
<evidence type="ECO:0000259" key="1">
    <source>
        <dbReference type="Pfam" id="PF08241"/>
    </source>
</evidence>
<accession>A0A401G1E7</accession>
<gene>
    <name evidence="2" type="ORF">DENIS_4031</name>
</gene>
<dbReference type="AlphaFoldDB" id="A0A401G1E7"/>
<keyword evidence="2" id="KW-0489">Methyltransferase</keyword>
<reference evidence="3" key="2">
    <citation type="submission" date="2019-01" db="EMBL/GenBank/DDBJ databases">
        <title>Genome sequence of Desulfonema ishimotonii strain Tokyo 01.</title>
        <authorList>
            <person name="Fukui M."/>
        </authorList>
    </citation>
    <scope>NUCLEOTIDE SEQUENCE [LARGE SCALE GENOMIC DNA]</scope>
    <source>
        <strain evidence="3">Tokyo 01</strain>
    </source>
</reference>
<dbReference type="SUPFAM" id="SSF53335">
    <property type="entry name" value="S-adenosyl-L-methionine-dependent methyltransferases"/>
    <property type="match status" value="1"/>
</dbReference>
<dbReference type="Gene3D" id="3.40.50.150">
    <property type="entry name" value="Vaccinia Virus protein VP39"/>
    <property type="match status" value="1"/>
</dbReference>
<protein>
    <submittedName>
        <fullName evidence="2">Class I SAM-dependent methyltransferase</fullName>
    </submittedName>
</protein>
<dbReference type="PANTHER" id="PTHR43591:SF24">
    <property type="entry name" value="2-METHOXY-6-POLYPRENYL-1,4-BENZOQUINOL METHYLASE, MITOCHONDRIAL"/>
    <property type="match status" value="1"/>
</dbReference>
<dbReference type="PANTHER" id="PTHR43591">
    <property type="entry name" value="METHYLTRANSFERASE"/>
    <property type="match status" value="1"/>
</dbReference>
<reference evidence="3" key="1">
    <citation type="submission" date="2017-11" db="EMBL/GenBank/DDBJ databases">
        <authorList>
            <person name="Watanabe M."/>
            <person name="Kojima H."/>
        </authorList>
    </citation>
    <scope>NUCLEOTIDE SEQUENCE [LARGE SCALE GENOMIC DNA]</scope>
    <source>
        <strain evidence="3">Tokyo 01</strain>
    </source>
</reference>
<name>A0A401G1E7_9BACT</name>
<organism evidence="2 3">
    <name type="scientific">Desulfonema ishimotonii</name>
    <dbReference type="NCBI Taxonomy" id="45657"/>
    <lineage>
        <taxon>Bacteria</taxon>
        <taxon>Pseudomonadati</taxon>
        <taxon>Thermodesulfobacteriota</taxon>
        <taxon>Desulfobacteria</taxon>
        <taxon>Desulfobacterales</taxon>
        <taxon>Desulfococcaceae</taxon>
        <taxon>Desulfonema</taxon>
    </lineage>
</organism>
<keyword evidence="3" id="KW-1185">Reference proteome</keyword>
<feature type="domain" description="Methyltransferase type 11" evidence="1">
    <location>
        <begin position="37"/>
        <end position="125"/>
    </location>
</feature>
<proteinExistence type="predicted"/>